<gene>
    <name evidence="1" type="ORF">RIF23_14420</name>
</gene>
<evidence type="ECO:0000313" key="2">
    <source>
        <dbReference type="Proteomes" id="UP001250214"/>
    </source>
</evidence>
<comment type="caution">
    <text evidence="1">The sequence shown here is derived from an EMBL/GenBank/DDBJ whole genome shotgun (WGS) entry which is preliminary data.</text>
</comment>
<name>A0ABU2H9H8_9ACTN</name>
<sequence>MFSGTHVAVVVAGAALLAGATGCGESGGADGGGSYTTDELHDALLPEFEDASRVADQDETGRYAELSAVQQVDELRQDTELDKPECLDATEQWTQLDEVRNAPSALASYGREGEAITHALVDVDSATADEVIAIRPPEECSSYEATDPDGATTTYELDEIDVAELEDSFALEVHAESDEHSVRMYSLVYRGTDHVGMTSVLGPEASPETLVDFARAAHEHEEQTLG</sequence>
<dbReference type="RefSeq" id="WP_310913041.1">
    <property type="nucleotide sequence ID" value="NZ_JAVLVT010000006.1"/>
</dbReference>
<keyword evidence="2" id="KW-1185">Reference proteome</keyword>
<reference evidence="2" key="1">
    <citation type="submission" date="2023-07" db="EMBL/GenBank/DDBJ databases">
        <title>Novel species in the genus Lipingzhangella isolated from Sambhar Salt Lake.</title>
        <authorList>
            <person name="Jiya N."/>
            <person name="Kajale S."/>
            <person name="Sharma A."/>
        </authorList>
    </citation>
    <scope>NUCLEOTIDE SEQUENCE [LARGE SCALE GENOMIC DNA]</scope>
    <source>
        <strain evidence="2">LS1_29</strain>
    </source>
</reference>
<accession>A0ABU2H9H8</accession>
<evidence type="ECO:0008006" key="3">
    <source>
        <dbReference type="Google" id="ProtNLM"/>
    </source>
</evidence>
<protein>
    <recommendedName>
        <fullName evidence="3">DUF5642 domain-containing protein</fullName>
    </recommendedName>
</protein>
<evidence type="ECO:0000313" key="1">
    <source>
        <dbReference type="EMBL" id="MDS1271490.1"/>
    </source>
</evidence>
<organism evidence="1 2">
    <name type="scientific">Lipingzhangella rawalii</name>
    <dbReference type="NCBI Taxonomy" id="2055835"/>
    <lineage>
        <taxon>Bacteria</taxon>
        <taxon>Bacillati</taxon>
        <taxon>Actinomycetota</taxon>
        <taxon>Actinomycetes</taxon>
        <taxon>Streptosporangiales</taxon>
        <taxon>Nocardiopsidaceae</taxon>
        <taxon>Lipingzhangella</taxon>
    </lineage>
</organism>
<dbReference type="Proteomes" id="UP001250214">
    <property type="component" value="Unassembled WGS sequence"/>
</dbReference>
<proteinExistence type="predicted"/>
<dbReference type="EMBL" id="JAVLVT010000006">
    <property type="protein sequence ID" value="MDS1271490.1"/>
    <property type="molecule type" value="Genomic_DNA"/>
</dbReference>